<evidence type="ECO:0000313" key="1">
    <source>
        <dbReference type="EMBL" id="KAG7319599.1"/>
    </source>
</evidence>
<protein>
    <submittedName>
        <fullName evidence="1">Uncharacterized protein</fullName>
    </submittedName>
</protein>
<proteinExistence type="predicted"/>
<accession>A0A9D3NBW2</accession>
<keyword evidence="2" id="KW-1185">Reference proteome</keyword>
<comment type="caution">
    <text evidence="1">The sequence shown here is derived from an EMBL/GenBank/DDBJ whole genome shotgun (WGS) entry which is preliminary data.</text>
</comment>
<reference evidence="1 2" key="1">
    <citation type="submission" date="2021-06" db="EMBL/GenBank/DDBJ databases">
        <title>Chromosome-level genome assembly of the red-tail catfish (Hemibagrus wyckioides).</title>
        <authorList>
            <person name="Shao F."/>
        </authorList>
    </citation>
    <scope>NUCLEOTIDE SEQUENCE [LARGE SCALE GENOMIC DNA]</scope>
    <source>
        <strain evidence="1">EC202008001</strain>
        <tissue evidence="1">Blood</tissue>
    </source>
</reference>
<sequence length="117" mass="13218">MQTQLCTYSRGVPSVRTEVIQQFLNHVLLTRHCSGTERISHEFLKQLTDILYSRNQKLILVLIQEPCWDYSGGPALIPMKTSLALDLSHNVQPGRLAPCCFTMKISMGHENQAGSYL</sequence>
<organism evidence="1 2">
    <name type="scientific">Hemibagrus wyckioides</name>
    <dbReference type="NCBI Taxonomy" id="337641"/>
    <lineage>
        <taxon>Eukaryota</taxon>
        <taxon>Metazoa</taxon>
        <taxon>Chordata</taxon>
        <taxon>Craniata</taxon>
        <taxon>Vertebrata</taxon>
        <taxon>Euteleostomi</taxon>
        <taxon>Actinopterygii</taxon>
        <taxon>Neopterygii</taxon>
        <taxon>Teleostei</taxon>
        <taxon>Ostariophysi</taxon>
        <taxon>Siluriformes</taxon>
        <taxon>Bagridae</taxon>
        <taxon>Hemibagrus</taxon>
    </lineage>
</organism>
<gene>
    <name evidence="1" type="ORF">KOW79_016742</name>
</gene>
<dbReference type="EMBL" id="JAHKSW010000020">
    <property type="protein sequence ID" value="KAG7319599.1"/>
    <property type="molecule type" value="Genomic_DNA"/>
</dbReference>
<name>A0A9D3NBW2_9TELE</name>
<dbReference type="Proteomes" id="UP000824219">
    <property type="component" value="Linkage Group LG20"/>
</dbReference>
<dbReference type="AlphaFoldDB" id="A0A9D3NBW2"/>
<evidence type="ECO:0000313" key="2">
    <source>
        <dbReference type="Proteomes" id="UP000824219"/>
    </source>
</evidence>